<keyword evidence="2" id="KW-1185">Reference proteome</keyword>
<evidence type="ECO:0000313" key="1">
    <source>
        <dbReference type="EMBL" id="MED6131642.1"/>
    </source>
</evidence>
<reference evidence="1 2" key="1">
    <citation type="journal article" date="2023" name="Plants (Basel)">
        <title>Bridging the Gap: Combining Genomics and Transcriptomics Approaches to Understand Stylosanthes scabra, an Orphan Legume from the Brazilian Caatinga.</title>
        <authorList>
            <person name="Ferreira-Neto J.R.C."/>
            <person name="da Silva M.D."/>
            <person name="Binneck E."/>
            <person name="de Melo N.F."/>
            <person name="da Silva R.H."/>
            <person name="de Melo A.L.T.M."/>
            <person name="Pandolfi V."/>
            <person name="Bustamante F.O."/>
            <person name="Brasileiro-Vidal A.C."/>
            <person name="Benko-Iseppon A.M."/>
        </authorList>
    </citation>
    <scope>NUCLEOTIDE SEQUENCE [LARGE SCALE GENOMIC DNA]</scope>
    <source>
        <tissue evidence="1">Leaves</tissue>
    </source>
</reference>
<proteinExistence type="predicted"/>
<comment type="caution">
    <text evidence="1">The sequence shown here is derived from an EMBL/GenBank/DDBJ whole genome shotgun (WGS) entry which is preliminary data.</text>
</comment>
<dbReference type="Proteomes" id="UP001341840">
    <property type="component" value="Unassembled WGS sequence"/>
</dbReference>
<dbReference type="EMBL" id="JASCZI010060443">
    <property type="protein sequence ID" value="MED6131642.1"/>
    <property type="molecule type" value="Genomic_DNA"/>
</dbReference>
<accession>A0ABU6S5R9</accession>
<sequence>MRRKEKSYENNTFLHHRSPIHSSPIVSIRRLLFAVHRQFTVRHPTMPLFLLCYSLNIFDETLLPDLWIELDFTADSSGQTSEDHKIEVDKRTMAFGCISRSSVQFQQPSFNKLCARTMFGKHNFLSITSNEGNEEKETINVRIDLLAAQPLPRACCSHINFNLSLRVANLEKWYNNVKSDIAILQVAVLNNGD</sequence>
<organism evidence="1 2">
    <name type="scientific">Stylosanthes scabra</name>
    <dbReference type="NCBI Taxonomy" id="79078"/>
    <lineage>
        <taxon>Eukaryota</taxon>
        <taxon>Viridiplantae</taxon>
        <taxon>Streptophyta</taxon>
        <taxon>Embryophyta</taxon>
        <taxon>Tracheophyta</taxon>
        <taxon>Spermatophyta</taxon>
        <taxon>Magnoliopsida</taxon>
        <taxon>eudicotyledons</taxon>
        <taxon>Gunneridae</taxon>
        <taxon>Pentapetalae</taxon>
        <taxon>rosids</taxon>
        <taxon>fabids</taxon>
        <taxon>Fabales</taxon>
        <taxon>Fabaceae</taxon>
        <taxon>Papilionoideae</taxon>
        <taxon>50 kb inversion clade</taxon>
        <taxon>dalbergioids sensu lato</taxon>
        <taxon>Dalbergieae</taxon>
        <taxon>Pterocarpus clade</taxon>
        <taxon>Stylosanthes</taxon>
    </lineage>
</organism>
<evidence type="ECO:0000313" key="2">
    <source>
        <dbReference type="Proteomes" id="UP001341840"/>
    </source>
</evidence>
<protein>
    <submittedName>
        <fullName evidence="1">Uncharacterized protein</fullName>
    </submittedName>
</protein>
<gene>
    <name evidence="1" type="ORF">PIB30_011493</name>
</gene>
<name>A0ABU6S5R9_9FABA</name>